<keyword evidence="8 10" id="KW-0175">Coiled coil</keyword>
<keyword evidence="6" id="KW-0863">Zinc-finger</keyword>
<evidence type="ECO:0000256" key="10">
    <source>
        <dbReference type="SAM" id="Coils"/>
    </source>
</evidence>
<feature type="region of interest" description="Disordered" evidence="11">
    <location>
        <begin position="589"/>
        <end position="640"/>
    </location>
</feature>
<dbReference type="EMBL" id="KV921337">
    <property type="protein sequence ID" value="ORE18137.1"/>
    <property type="molecule type" value="Genomic_DNA"/>
</dbReference>
<evidence type="ECO:0000256" key="1">
    <source>
        <dbReference type="ARBA" id="ARBA00004286"/>
    </source>
</evidence>
<dbReference type="GO" id="GO:0008270">
    <property type="term" value="F:zinc ion binding"/>
    <property type="evidence" value="ECO:0007669"/>
    <property type="project" value="UniProtKB-KW"/>
</dbReference>
<dbReference type="InterPro" id="IPR018610">
    <property type="entry name" value="UVSSA"/>
</dbReference>
<protein>
    <recommendedName>
        <fullName evidence="12">UV-stimulated scaffold protein A C-terminal domain-containing protein</fullName>
    </recommendedName>
</protein>
<accession>A0A1X0S1J4</accession>
<evidence type="ECO:0000256" key="9">
    <source>
        <dbReference type="ARBA" id="ARBA00023204"/>
    </source>
</evidence>
<dbReference type="PANTHER" id="PTHR28670">
    <property type="entry name" value="UV-STIMULATED SCAFFOLD PROTEIN A"/>
    <property type="match status" value="1"/>
</dbReference>
<evidence type="ECO:0000256" key="11">
    <source>
        <dbReference type="SAM" id="MobiDB-lite"/>
    </source>
</evidence>
<evidence type="ECO:0000256" key="5">
    <source>
        <dbReference type="ARBA" id="ARBA00022763"/>
    </source>
</evidence>
<evidence type="ECO:0000256" key="4">
    <source>
        <dbReference type="ARBA" id="ARBA00022723"/>
    </source>
</evidence>
<dbReference type="InterPro" id="IPR049408">
    <property type="entry name" value="UVSSA_N_a-solenoid_rpt"/>
</dbReference>
<keyword evidence="4" id="KW-0479">Metal-binding</keyword>
<gene>
    <name evidence="13" type="ORF">BCV71DRAFT_227105</name>
</gene>
<dbReference type="OMA" id="EEHAEMR"/>
<feature type="region of interest" description="Disordered" evidence="11">
    <location>
        <begin position="417"/>
        <end position="442"/>
    </location>
</feature>
<dbReference type="AlphaFoldDB" id="A0A1X0S1J4"/>
<keyword evidence="7" id="KW-0862">Zinc</keyword>
<reference evidence="13 14" key="1">
    <citation type="journal article" date="2016" name="Proc. Natl. Acad. Sci. U.S.A.">
        <title>Lipid metabolic changes in an early divergent fungus govern the establishment of a mutualistic symbiosis with endobacteria.</title>
        <authorList>
            <person name="Lastovetsky O.A."/>
            <person name="Gaspar M.L."/>
            <person name="Mondo S.J."/>
            <person name="LaButti K.M."/>
            <person name="Sandor L."/>
            <person name="Grigoriev I.V."/>
            <person name="Henry S.A."/>
            <person name="Pawlowska T.E."/>
        </authorList>
    </citation>
    <scope>NUCLEOTIDE SEQUENCE [LARGE SCALE GENOMIC DNA]</scope>
    <source>
        <strain evidence="13 14">ATCC 11559</strain>
    </source>
</reference>
<dbReference type="Pfam" id="PF20867">
    <property type="entry name" value="UVSSA_N"/>
    <property type="match status" value="1"/>
</dbReference>
<comment type="subcellular location">
    <subcellularLocation>
        <location evidence="1">Chromosome</location>
    </subcellularLocation>
</comment>
<feature type="coiled-coil region" evidence="10">
    <location>
        <begin position="316"/>
        <end position="362"/>
    </location>
</feature>
<feature type="compositionally biased region" description="Basic and acidic residues" evidence="11">
    <location>
        <begin position="425"/>
        <end position="442"/>
    </location>
</feature>
<dbReference type="VEuPathDB" id="FungiDB:BCV72DRAFT_6913"/>
<dbReference type="VEuPathDB" id="FungiDB:BCV72DRAFT_210356"/>
<feature type="compositionally biased region" description="Polar residues" evidence="11">
    <location>
        <begin position="623"/>
        <end position="635"/>
    </location>
</feature>
<keyword evidence="3" id="KW-0158">Chromosome</keyword>
<feature type="region of interest" description="Disordered" evidence="11">
    <location>
        <begin position="543"/>
        <end position="573"/>
    </location>
</feature>
<evidence type="ECO:0000313" key="13">
    <source>
        <dbReference type="EMBL" id="ORE18137.1"/>
    </source>
</evidence>
<evidence type="ECO:0000256" key="3">
    <source>
        <dbReference type="ARBA" id="ARBA00022454"/>
    </source>
</evidence>
<evidence type="ECO:0000256" key="7">
    <source>
        <dbReference type="ARBA" id="ARBA00022833"/>
    </source>
</evidence>
<organism evidence="13 14">
    <name type="scientific">Rhizopus microsporus</name>
    <dbReference type="NCBI Taxonomy" id="58291"/>
    <lineage>
        <taxon>Eukaryota</taxon>
        <taxon>Fungi</taxon>
        <taxon>Fungi incertae sedis</taxon>
        <taxon>Mucoromycota</taxon>
        <taxon>Mucoromycotina</taxon>
        <taxon>Mucoromycetes</taxon>
        <taxon>Mucorales</taxon>
        <taxon>Mucorineae</taxon>
        <taxon>Rhizopodaceae</taxon>
        <taxon>Rhizopus</taxon>
    </lineage>
</organism>
<sequence length="662" mass="76424">MNPEVDEKLAGLIKQITETGNWILDEKKLKLIKATCKKSDHYITVAFVHVMAQLHKNHSQIRYSSLQLIEQLFDRSKLFRELLTEDFPVFVQLVVGFNDRKLPPPPQIAAKLKQYALALIKNWYMKYGEIYRQISISFDFLMDNGYMNDNQASSSLSSIHADNINKANKSARIKALHLNRYELLKADVNDHLDIINDNLNTMDGCFDILVPKNILEGEDNIDFNALLRGDAVPKQHADDNYKDNIISHGLGSNRYKITIDLSESSLMEDVKETQDNSIIFDQLREAYTVLETKHTKQVNIWINTLIRLDIDDKAEKEALIKKLIDLKAKMTEASRKAKLLGIEVHQREIKSGQSTLDDLDERDDEFADEEFEEVDIRKEAADAREIKTNSSAKLPPLQRIFPLAYEPTMTEDPTYAGPIQNMSNDESRVAKKDKGKQKAEEQRDELLKVAPVVEWGDDLYYWDKEHVQFNTSGIERSHRFMGVGEGVNELPDHLLQNLRKRAVYYRPERPKEIPACRHPLHNGGLCPRRDLVTCPFHGKIIPRDELGRPLDSSSNNPKSPKEQSGSKTKNDNDQVMDNLWELLEEDVMKQSGQEKVPSSRKRQRKTLDQKSSSLIDIKKKPENSYSRLQRKLNSTKNKKLVEEAAEYEREMKSRNREANRWQ</sequence>
<dbReference type="GO" id="GO:0009411">
    <property type="term" value="P:response to UV"/>
    <property type="evidence" value="ECO:0007669"/>
    <property type="project" value="InterPro"/>
</dbReference>
<dbReference type="GO" id="GO:0006283">
    <property type="term" value="P:transcription-coupled nucleotide-excision repair"/>
    <property type="evidence" value="ECO:0007669"/>
    <property type="project" value="TreeGrafter"/>
</dbReference>
<keyword evidence="9" id="KW-0234">DNA repair</keyword>
<proteinExistence type="inferred from homology"/>
<evidence type="ECO:0000256" key="6">
    <source>
        <dbReference type="ARBA" id="ARBA00022771"/>
    </source>
</evidence>
<evidence type="ECO:0000313" key="14">
    <source>
        <dbReference type="Proteomes" id="UP000242381"/>
    </source>
</evidence>
<keyword evidence="5" id="KW-0227">DNA damage</keyword>
<evidence type="ECO:0000256" key="2">
    <source>
        <dbReference type="ARBA" id="ARBA00009240"/>
    </source>
</evidence>
<evidence type="ECO:0000259" key="12">
    <source>
        <dbReference type="Pfam" id="PF09740"/>
    </source>
</evidence>
<dbReference type="GO" id="GO:0000993">
    <property type="term" value="F:RNA polymerase II complex binding"/>
    <property type="evidence" value="ECO:0007669"/>
    <property type="project" value="TreeGrafter"/>
</dbReference>
<dbReference type="GO" id="GO:0005694">
    <property type="term" value="C:chromosome"/>
    <property type="evidence" value="ECO:0007669"/>
    <property type="project" value="UniProtKB-SubCell"/>
</dbReference>
<name>A0A1X0S1J4_RHIZD</name>
<dbReference type="Pfam" id="PF09740">
    <property type="entry name" value="DUF2043"/>
    <property type="match status" value="1"/>
</dbReference>
<dbReference type="InterPro" id="IPR049431">
    <property type="entry name" value="UVSSA_C"/>
</dbReference>
<feature type="compositionally biased region" description="Polar residues" evidence="11">
    <location>
        <begin position="551"/>
        <end position="567"/>
    </location>
</feature>
<feature type="domain" description="UV-stimulated scaffold protein A C-terminal" evidence="12">
    <location>
        <begin position="449"/>
        <end position="551"/>
    </location>
</feature>
<dbReference type="Proteomes" id="UP000242381">
    <property type="component" value="Unassembled WGS sequence"/>
</dbReference>
<dbReference type="PANTHER" id="PTHR28670:SF1">
    <property type="entry name" value="UV-STIMULATED SCAFFOLD PROTEIN A"/>
    <property type="match status" value="1"/>
</dbReference>
<evidence type="ECO:0000256" key="8">
    <source>
        <dbReference type="ARBA" id="ARBA00023054"/>
    </source>
</evidence>
<comment type="similarity">
    <text evidence="2">Belongs to the UVSSA family.</text>
</comment>